<keyword evidence="5" id="KW-0539">Nucleus</keyword>
<evidence type="ECO:0000256" key="2">
    <source>
        <dbReference type="ARBA" id="ARBA00009368"/>
    </source>
</evidence>
<dbReference type="AlphaFoldDB" id="A0AAV8Z514"/>
<feature type="non-terminal residue" evidence="7">
    <location>
        <position position="147"/>
    </location>
</feature>
<dbReference type="EMBL" id="JAPWTK010000017">
    <property type="protein sequence ID" value="KAJ8958471.1"/>
    <property type="molecule type" value="Genomic_DNA"/>
</dbReference>
<evidence type="ECO:0000256" key="4">
    <source>
        <dbReference type="ARBA" id="ARBA00023163"/>
    </source>
</evidence>
<dbReference type="GO" id="GO:0051123">
    <property type="term" value="P:RNA polymerase II preinitiation complex assembly"/>
    <property type="evidence" value="ECO:0007669"/>
    <property type="project" value="TreeGrafter"/>
</dbReference>
<keyword evidence="3" id="KW-0805">Transcription regulation</keyword>
<protein>
    <recommendedName>
        <fullName evidence="6">TAFII55 protein conserved region domain-containing protein</fullName>
    </recommendedName>
</protein>
<reference evidence="7" key="1">
    <citation type="journal article" date="2023" name="Insect Mol. Biol.">
        <title>Genome sequencing provides insights into the evolution of gene families encoding plant cell wall-degrading enzymes in longhorned beetles.</title>
        <authorList>
            <person name="Shin N.R."/>
            <person name="Okamura Y."/>
            <person name="Kirsch R."/>
            <person name="Pauchet Y."/>
        </authorList>
    </citation>
    <scope>NUCLEOTIDE SEQUENCE</scope>
    <source>
        <strain evidence="7">AMC_N1</strain>
    </source>
</reference>
<evidence type="ECO:0000256" key="1">
    <source>
        <dbReference type="ARBA" id="ARBA00004123"/>
    </source>
</evidence>
<accession>A0AAV8Z514</accession>
<evidence type="ECO:0000313" key="7">
    <source>
        <dbReference type="EMBL" id="KAJ8958471.1"/>
    </source>
</evidence>
<evidence type="ECO:0000313" key="8">
    <source>
        <dbReference type="Proteomes" id="UP001162162"/>
    </source>
</evidence>
<gene>
    <name evidence="7" type="ORF">NQ318_002263</name>
</gene>
<comment type="caution">
    <text evidence="7">The sequence shown here is derived from an EMBL/GenBank/DDBJ whole genome shotgun (WGS) entry which is preliminary data.</text>
</comment>
<name>A0AAV8Z514_9CUCU</name>
<comment type="similarity">
    <text evidence="2">Belongs to the TAF7 family.</text>
</comment>
<dbReference type="Pfam" id="PF04658">
    <property type="entry name" value="TAFII55_N"/>
    <property type="match status" value="1"/>
</dbReference>
<dbReference type="InterPro" id="IPR037817">
    <property type="entry name" value="TAF7"/>
</dbReference>
<organism evidence="7 8">
    <name type="scientific">Aromia moschata</name>
    <dbReference type="NCBI Taxonomy" id="1265417"/>
    <lineage>
        <taxon>Eukaryota</taxon>
        <taxon>Metazoa</taxon>
        <taxon>Ecdysozoa</taxon>
        <taxon>Arthropoda</taxon>
        <taxon>Hexapoda</taxon>
        <taxon>Insecta</taxon>
        <taxon>Pterygota</taxon>
        <taxon>Neoptera</taxon>
        <taxon>Endopterygota</taxon>
        <taxon>Coleoptera</taxon>
        <taxon>Polyphaga</taxon>
        <taxon>Cucujiformia</taxon>
        <taxon>Chrysomeloidea</taxon>
        <taxon>Cerambycidae</taxon>
        <taxon>Cerambycinae</taxon>
        <taxon>Callichromatini</taxon>
        <taxon>Aromia</taxon>
    </lineage>
</organism>
<dbReference type="GO" id="GO:0005669">
    <property type="term" value="C:transcription factor TFIID complex"/>
    <property type="evidence" value="ECO:0007669"/>
    <property type="project" value="InterPro"/>
</dbReference>
<dbReference type="Proteomes" id="UP001162162">
    <property type="component" value="Unassembled WGS sequence"/>
</dbReference>
<evidence type="ECO:0000256" key="3">
    <source>
        <dbReference type="ARBA" id="ARBA00023015"/>
    </source>
</evidence>
<sequence>MDMEESKVELEDQMRLGNFEIFFTVNQKKIKKTLKLDINIDENEGRVWLNKTKLNGRLKKLPTIIESYKTNICNDKSTMFKTADICQMLECYKEEKTNKKDIHGYCPPLKNIQHKRFRKTMYNTDFAIEAESVTKELYYLLNTDLEA</sequence>
<dbReference type="GO" id="GO:0016251">
    <property type="term" value="F:RNA polymerase II general transcription initiation factor activity"/>
    <property type="evidence" value="ECO:0007669"/>
    <property type="project" value="TreeGrafter"/>
</dbReference>
<evidence type="ECO:0000259" key="6">
    <source>
        <dbReference type="SMART" id="SM01370"/>
    </source>
</evidence>
<dbReference type="InterPro" id="IPR006751">
    <property type="entry name" value="TAFII55_prot_cons_reg"/>
</dbReference>
<keyword evidence="4" id="KW-0804">Transcription</keyword>
<proteinExistence type="inferred from homology"/>
<dbReference type="PANTHER" id="PTHR12228:SF0">
    <property type="entry name" value="TATA-BOX BINDING PROTEIN ASSOCIATED FACTOR 7"/>
    <property type="match status" value="1"/>
</dbReference>
<feature type="domain" description="TAFII55 protein conserved region" evidence="6">
    <location>
        <begin position="10"/>
        <end position="147"/>
    </location>
</feature>
<comment type="subcellular location">
    <subcellularLocation>
        <location evidence="1">Nucleus</location>
    </subcellularLocation>
</comment>
<keyword evidence="8" id="KW-1185">Reference proteome</keyword>
<dbReference type="SMART" id="SM01370">
    <property type="entry name" value="TAFII55_N"/>
    <property type="match status" value="1"/>
</dbReference>
<dbReference type="PANTHER" id="PTHR12228">
    <property type="entry name" value="TRANSCRIPTION INITIATION FACTOR TFIID 55 KD SUBUNIT-RELATED"/>
    <property type="match status" value="1"/>
</dbReference>
<evidence type="ECO:0000256" key="5">
    <source>
        <dbReference type="ARBA" id="ARBA00023242"/>
    </source>
</evidence>